<dbReference type="EMBL" id="JABANO010007756">
    <property type="protein sequence ID" value="KAF4749601.1"/>
    <property type="molecule type" value="Genomic_DNA"/>
</dbReference>
<organism evidence="3 4">
    <name type="scientific">Perkinsus olseni</name>
    <name type="common">Perkinsus atlanticus</name>
    <dbReference type="NCBI Taxonomy" id="32597"/>
    <lineage>
        <taxon>Eukaryota</taxon>
        <taxon>Sar</taxon>
        <taxon>Alveolata</taxon>
        <taxon>Perkinsozoa</taxon>
        <taxon>Perkinsea</taxon>
        <taxon>Perkinsida</taxon>
        <taxon>Perkinsidae</taxon>
        <taxon>Perkinsus</taxon>
    </lineage>
</organism>
<reference evidence="3 4" key="1">
    <citation type="submission" date="2020-04" db="EMBL/GenBank/DDBJ databases">
        <title>Perkinsus olseni comparative genomics.</title>
        <authorList>
            <person name="Bogema D.R."/>
        </authorList>
    </citation>
    <scope>NUCLEOTIDE SEQUENCE [LARGE SCALE GENOMIC DNA]</scope>
    <source>
        <strain evidence="3 4">ATCC PRA-207</strain>
    </source>
</reference>
<feature type="coiled-coil region" evidence="1">
    <location>
        <begin position="209"/>
        <end position="236"/>
    </location>
</feature>
<keyword evidence="4" id="KW-1185">Reference proteome</keyword>
<dbReference type="AlphaFoldDB" id="A0A7J6TYB6"/>
<proteinExistence type="predicted"/>
<feature type="region of interest" description="Disordered" evidence="2">
    <location>
        <begin position="434"/>
        <end position="461"/>
    </location>
</feature>
<sequence>MSTPRNAGVALTSRRQRRLMIAERSNRLVRYDPSVVAAILAETDKHLSSIGRSREYICGLRSASPPPPRSLPWLSTVDHHNNAAFRDGQHMEEEAKYTYSAILEFIEFITLNRMIAALHNRFDVTTALLKQQEALDGLAFTTENIKSVQNALHKDIRRELQAWQATADQKLAENLTLCRNEMAAIREETRKLAHSFAGISGIKSDAESVANLQTMVQDLRKKSEEVSSEMRNTKLKLRKTNTTEETSRLVMEATRSIEDTLTSRLGEKEREIAESTKEWQGKFETSQRLQFGNLENRLNEISSELARCRSDTDSSVKRVATQLEHHNEDMAEVTSRIDTLASAQSALSGKVETVDDKVREALSEVNGKFLEKIETLKDEFASRLTSVTEEQKLRPLNAGRIEGSIQEESAMHVSKIDGEIDPNKNLNYRAAGETNRAVDGRAESSNHDSSSDNTKARREPPRIYSMLREFVETERYDTRPLTEGQGVPPIDYERMIEDFYAHIEELRRSVARLGNEDARYSKLNLSQASLSERLEDLYQRITKLEDNAGWSIGDVSASAIVDRIQVIEADGHRVQAKISEEDERIGIKILLSEAESSEKISAIEGEVGNIRSILNEHDERLSEVEYRIAEREGRQDHSPGDFTKNQAEHFIERLSQSVAEEVREGRLRRDDFEELSGLTSPVIHNQQPEAFRPSRIVVAQLQAQQRQSGMRLLLDGQRERGNDSPSPITNDFLPAEVASPSELPHEVEVGVSGSSEVTLGDLVASYCSTCRK</sequence>
<evidence type="ECO:0000256" key="2">
    <source>
        <dbReference type="SAM" id="MobiDB-lite"/>
    </source>
</evidence>
<accession>A0A7J6TYB6</accession>
<protein>
    <submittedName>
        <fullName evidence="3">Uncharacterized protein</fullName>
    </submittedName>
</protein>
<evidence type="ECO:0000313" key="4">
    <source>
        <dbReference type="Proteomes" id="UP000553632"/>
    </source>
</evidence>
<feature type="coiled-coil region" evidence="1">
    <location>
        <begin position="496"/>
        <end position="547"/>
    </location>
</feature>
<comment type="caution">
    <text evidence="3">The sequence shown here is derived from an EMBL/GenBank/DDBJ whole genome shotgun (WGS) entry which is preliminary data.</text>
</comment>
<feature type="compositionally biased region" description="Basic and acidic residues" evidence="2">
    <location>
        <begin position="436"/>
        <end position="461"/>
    </location>
</feature>
<keyword evidence="1" id="KW-0175">Coiled coil</keyword>
<dbReference type="Proteomes" id="UP000553632">
    <property type="component" value="Unassembled WGS sequence"/>
</dbReference>
<evidence type="ECO:0000256" key="1">
    <source>
        <dbReference type="SAM" id="Coils"/>
    </source>
</evidence>
<gene>
    <name evidence="3" type="ORF">FOZ63_025870</name>
</gene>
<name>A0A7J6TYB6_PEROL</name>
<evidence type="ECO:0000313" key="3">
    <source>
        <dbReference type="EMBL" id="KAF4749601.1"/>
    </source>
</evidence>